<dbReference type="InterPro" id="IPR050808">
    <property type="entry name" value="Phage_Integrase"/>
</dbReference>
<dbReference type="RefSeq" id="WP_010683158.1">
    <property type="nucleotide sequence ID" value="NZ_CP043538.1"/>
</dbReference>
<dbReference type="OrthoDB" id="7615137at2"/>
<evidence type="ECO:0000313" key="4">
    <source>
        <dbReference type="EMBL" id="QGY02339.1"/>
    </source>
</evidence>
<reference evidence="4 5" key="2">
    <citation type="journal article" date="2013" name="Genome Announc.">
        <title>Draft Genome Sequence of Methylobacterium mesophilicum Strain SR1.6/6, Isolated from Citrus sinensis.</title>
        <authorList>
            <person name="Marinho Almeida D."/>
            <person name="Dini-Andreote F."/>
            <person name="Camargo Neves A.A."/>
            <person name="Juca Ramos R.T."/>
            <person name="Andreote F.D."/>
            <person name="Carneiro A.R."/>
            <person name="Oliveira de Souza Lima A."/>
            <person name="Caracciolo Gomes de Sa P.H."/>
            <person name="Ribeiro Barbosa M.S."/>
            <person name="Araujo W.L."/>
            <person name="Silva A."/>
        </authorList>
    </citation>
    <scope>NUCLEOTIDE SEQUENCE [LARGE SCALE GENOMIC DNA]</scope>
    <source>
        <strain evidence="4 5">SR1.6/6</strain>
    </source>
</reference>
<evidence type="ECO:0000256" key="1">
    <source>
        <dbReference type="ARBA" id="ARBA00008857"/>
    </source>
</evidence>
<dbReference type="PANTHER" id="PTHR30629">
    <property type="entry name" value="PROPHAGE INTEGRASE"/>
    <property type="match status" value="1"/>
</dbReference>
<name>A0A6B9FK46_9HYPH</name>
<organism evidence="4 5">
    <name type="scientific">Methylobacterium mesophilicum SR1.6/6</name>
    <dbReference type="NCBI Taxonomy" id="908290"/>
    <lineage>
        <taxon>Bacteria</taxon>
        <taxon>Pseudomonadati</taxon>
        <taxon>Pseudomonadota</taxon>
        <taxon>Alphaproteobacteria</taxon>
        <taxon>Hyphomicrobiales</taxon>
        <taxon>Methylobacteriaceae</taxon>
        <taxon>Methylobacterium</taxon>
    </lineage>
</organism>
<dbReference type="GO" id="GO:0015074">
    <property type="term" value="P:DNA integration"/>
    <property type="evidence" value="ECO:0007669"/>
    <property type="project" value="UniProtKB-KW"/>
</dbReference>
<keyword evidence="2" id="KW-0229">DNA integration</keyword>
<evidence type="ECO:0000259" key="3">
    <source>
        <dbReference type="Pfam" id="PF13356"/>
    </source>
</evidence>
<dbReference type="Pfam" id="PF13356">
    <property type="entry name" value="Arm-DNA-bind_3"/>
    <property type="match status" value="1"/>
</dbReference>
<dbReference type="InterPro" id="IPR025166">
    <property type="entry name" value="Integrase_DNA_bind_dom"/>
</dbReference>
<dbReference type="KEGG" id="mmes:MMSR116_10965"/>
<reference evidence="4 5" key="1">
    <citation type="journal article" date="2012" name="Genet. Mol. Biol.">
        <title>Analysis of 16S rRNA and mxaF genes revealing insights into Methylobacterium niche-specific plant association.</title>
        <authorList>
            <person name="Dourado M.N."/>
            <person name="Andreote F.D."/>
            <person name="Dini-Andreote F."/>
            <person name="Conti R."/>
            <person name="Araujo J.M."/>
            <person name="Araujo W.L."/>
        </authorList>
    </citation>
    <scope>NUCLEOTIDE SEQUENCE [LARGE SCALE GENOMIC DNA]</scope>
    <source>
        <strain evidence="4 5">SR1.6/6</strain>
    </source>
</reference>
<sequence length="108" mass="11413">MARELNRLSARRVQTLNEPGRHADGGGLDLVIEPSGSRRWAMLYQVRGNRRERGFGSGNAVSLARAPEMAADARAQIAEGIDPIDAKAAAVAPPPLPAPVTFADVAVT</sequence>
<feature type="domain" description="Integrase DNA-binding" evidence="3">
    <location>
        <begin position="8"/>
        <end position="89"/>
    </location>
</feature>
<gene>
    <name evidence="4" type="ORF">MMSR116_10965</name>
</gene>
<evidence type="ECO:0000256" key="2">
    <source>
        <dbReference type="ARBA" id="ARBA00022908"/>
    </source>
</evidence>
<dbReference type="PANTHER" id="PTHR30629:SF2">
    <property type="entry name" value="PROPHAGE INTEGRASE INTS-RELATED"/>
    <property type="match status" value="1"/>
</dbReference>
<dbReference type="AlphaFoldDB" id="A0A6B9FK46"/>
<dbReference type="EMBL" id="CP043538">
    <property type="protein sequence ID" value="QGY02339.1"/>
    <property type="molecule type" value="Genomic_DNA"/>
</dbReference>
<dbReference type="Gene3D" id="3.30.160.390">
    <property type="entry name" value="Integrase, DNA-binding domain"/>
    <property type="match status" value="1"/>
</dbReference>
<comment type="similarity">
    <text evidence="1">Belongs to the 'phage' integrase family.</text>
</comment>
<dbReference type="InterPro" id="IPR038488">
    <property type="entry name" value="Integrase_DNA-bd_sf"/>
</dbReference>
<proteinExistence type="inferred from homology"/>
<protein>
    <submittedName>
        <fullName evidence="4">DUF4102 domain-containing protein</fullName>
    </submittedName>
</protein>
<dbReference type="Proteomes" id="UP000012488">
    <property type="component" value="Chromosome"/>
</dbReference>
<accession>A0A6B9FK46</accession>
<evidence type="ECO:0000313" key="5">
    <source>
        <dbReference type="Proteomes" id="UP000012488"/>
    </source>
</evidence>